<feature type="transmembrane region" description="Helical" evidence="5">
    <location>
        <begin position="12"/>
        <end position="34"/>
    </location>
</feature>
<evidence type="ECO:0000256" key="1">
    <source>
        <dbReference type="ARBA" id="ARBA00004141"/>
    </source>
</evidence>
<dbReference type="GO" id="GO:0016020">
    <property type="term" value="C:membrane"/>
    <property type="evidence" value="ECO:0007669"/>
    <property type="project" value="UniProtKB-SubCell"/>
</dbReference>
<name>A0A0R2FK58_9LACO</name>
<dbReference type="InterPro" id="IPR013525">
    <property type="entry name" value="ABC2_TM"/>
</dbReference>
<dbReference type="GO" id="GO:0140359">
    <property type="term" value="F:ABC-type transporter activity"/>
    <property type="evidence" value="ECO:0007669"/>
    <property type="project" value="InterPro"/>
</dbReference>
<comment type="caution">
    <text evidence="7">The sequence shown here is derived from an EMBL/GenBank/DDBJ whole genome shotgun (WGS) entry which is preliminary data.</text>
</comment>
<evidence type="ECO:0000256" key="2">
    <source>
        <dbReference type="ARBA" id="ARBA00022692"/>
    </source>
</evidence>
<evidence type="ECO:0000313" key="8">
    <source>
        <dbReference type="Proteomes" id="UP000050865"/>
    </source>
</evidence>
<evidence type="ECO:0000313" key="7">
    <source>
        <dbReference type="EMBL" id="KRN25146.1"/>
    </source>
</evidence>
<feature type="transmembrane region" description="Helical" evidence="5">
    <location>
        <begin position="225"/>
        <end position="258"/>
    </location>
</feature>
<feature type="transmembrane region" description="Helical" evidence="5">
    <location>
        <begin position="319"/>
        <end position="342"/>
    </location>
</feature>
<sequence>MGPQYRITLKRGLHSVTNIVIAAAFFLLLMGTSFSHFGQQDTTQADQYMAYATAGETVAKTINKLKKVKPATATVKAELRQKKQEKYYLDQITLVASGGPAADLDEVNKAVLDHAKYSLHATEKDPHVQLQLIKYAGQPTSRKLIERKKDVAFHTYLYQHHMREIPVASIKPPAANYVSDALLYHVSPLLIIAVFIVWLAEFFTTDKREGNLSVTNTLPMTKMKVLIAKIGVAFTIALPLFCLTALIVYVIIGLSAGWGSFQYPIVYSPDGQRASVMLLGHFLILFLGALIAVFCFFVALSALVGLFASDMDAVLVADVLVLLTGSAPVIGSKILSGAAKFLPSAYFDYSGLILHSAAWPSLGYGGAVAVLIVGTIMLLGLTSLIVHRRQLL</sequence>
<gene>
    <name evidence="7" type="ORF">FC75_GL001064</name>
</gene>
<feature type="domain" description="ABC-2 type transporter transmembrane" evidence="6">
    <location>
        <begin position="22"/>
        <end position="346"/>
    </location>
</feature>
<accession>A0A0R2FK58</accession>
<comment type="subcellular location">
    <subcellularLocation>
        <location evidence="1">Membrane</location>
        <topology evidence="1">Multi-pass membrane protein</topology>
    </subcellularLocation>
</comment>
<evidence type="ECO:0000256" key="3">
    <source>
        <dbReference type="ARBA" id="ARBA00022989"/>
    </source>
</evidence>
<feature type="transmembrane region" description="Helical" evidence="5">
    <location>
        <begin position="362"/>
        <end position="386"/>
    </location>
</feature>
<feature type="transmembrane region" description="Helical" evidence="5">
    <location>
        <begin position="278"/>
        <end position="307"/>
    </location>
</feature>
<keyword evidence="2 5" id="KW-0812">Transmembrane</keyword>
<protein>
    <recommendedName>
        <fullName evidence="6">ABC-2 type transporter transmembrane domain-containing protein</fullName>
    </recommendedName>
</protein>
<dbReference type="STRING" id="1423730.FC75_GL001064"/>
<evidence type="ECO:0000256" key="4">
    <source>
        <dbReference type="ARBA" id="ARBA00023136"/>
    </source>
</evidence>
<feature type="transmembrane region" description="Helical" evidence="5">
    <location>
        <begin position="182"/>
        <end position="204"/>
    </location>
</feature>
<keyword evidence="4 5" id="KW-0472">Membrane</keyword>
<reference evidence="7 8" key="1">
    <citation type="journal article" date="2015" name="Genome Announc.">
        <title>Expanding the biotechnology potential of lactobacilli through comparative genomics of 213 strains and associated genera.</title>
        <authorList>
            <person name="Sun Z."/>
            <person name="Harris H.M."/>
            <person name="McCann A."/>
            <person name="Guo C."/>
            <person name="Argimon S."/>
            <person name="Zhang W."/>
            <person name="Yang X."/>
            <person name="Jeffery I.B."/>
            <person name="Cooney J.C."/>
            <person name="Kagawa T.F."/>
            <person name="Liu W."/>
            <person name="Song Y."/>
            <person name="Salvetti E."/>
            <person name="Wrobel A."/>
            <person name="Rasinkangas P."/>
            <person name="Parkhill J."/>
            <person name="Rea M.C."/>
            <person name="O'Sullivan O."/>
            <person name="Ritari J."/>
            <person name="Douillard F.P."/>
            <person name="Paul Ross R."/>
            <person name="Yang R."/>
            <person name="Briner A.E."/>
            <person name="Felis G.E."/>
            <person name="de Vos W.M."/>
            <person name="Barrangou R."/>
            <person name="Klaenhammer T.R."/>
            <person name="Caufield P.W."/>
            <person name="Cui Y."/>
            <person name="Zhang H."/>
            <person name="O'Toole P.W."/>
        </authorList>
    </citation>
    <scope>NUCLEOTIDE SEQUENCE [LARGE SCALE GENOMIC DNA]</scope>
    <source>
        <strain evidence="7 8">DSM 22697</strain>
    </source>
</reference>
<dbReference type="AlphaFoldDB" id="A0A0R2FK58"/>
<dbReference type="Pfam" id="PF12698">
    <property type="entry name" value="ABC2_membrane_3"/>
    <property type="match status" value="1"/>
</dbReference>
<evidence type="ECO:0000259" key="6">
    <source>
        <dbReference type="Pfam" id="PF12698"/>
    </source>
</evidence>
<keyword evidence="8" id="KW-1185">Reference proteome</keyword>
<dbReference type="Proteomes" id="UP000050865">
    <property type="component" value="Unassembled WGS sequence"/>
</dbReference>
<keyword evidence="3 5" id="KW-1133">Transmembrane helix</keyword>
<dbReference type="EMBL" id="AYZJ01000019">
    <property type="protein sequence ID" value="KRN25146.1"/>
    <property type="molecule type" value="Genomic_DNA"/>
</dbReference>
<proteinExistence type="predicted"/>
<dbReference type="PATRIC" id="fig|1423730.4.peg.1119"/>
<evidence type="ECO:0000256" key="5">
    <source>
        <dbReference type="SAM" id="Phobius"/>
    </source>
</evidence>
<dbReference type="RefSeq" id="WP_056989128.1">
    <property type="nucleotide sequence ID" value="NZ_AYZJ01000019.1"/>
</dbReference>
<organism evidence="7 8">
    <name type="scientific">Lacticaseibacillus camelliae DSM 22697 = JCM 13995</name>
    <dbReference type="NCBI Taxonomy" id="1423730"/>
    <lineage>
        <taxon>Bacteria</taxon>
        <taxon>Bacillati</taxon>
        <taxon>Bacillota</taxon>
        <taxon>Bacilli</taxon>
        <taxon>Lactobacillales</taxon>
        <taxon>Lactobacillaceae</taxon>
        <taxon>Lacticaseibacillus</taxon>
    </lineage>
</organism>